<evidence type="ECO:0000313" key="1">
    <source>
        <dbReference type="EMBL" id="BDD07714.1"/>
    </source>
</evidence>
<proteinExistence type="predicted"/>
<dbReference type="PANTHER" id="PTHR40590:SF1">
    <property type="entry name" value="CYTOPLASMIC PROTEIN"/>
    <property type="match status" value="1"/>
</dbReference>
<name>A0AAU9CZY0_9BACT</name>
<keyword evidence="2" id="KW-1185">Reference proteome</keyword>
<dbReference type="KEGG" id="fax:FUAX_01460"/>
<dbReference type="Proteomes" id="UP001348817">
    <property type="component" value="Chromosome"/>
</dbReference>
<dbReference type="PANTHER" id="PTHR40590">
    <property type="entry name" value="CYTOPLASMIC PROTEIN-RELATED"/>
    <property type="match status" value="1"/>
</dbReference>
<gene>
    <name evidence="1" type="ORF">FUAX_01460</name>
</gene>
<dbReference type="InterPro" id="IPR002816">
    <property type="entry name" value="TraB/PrgY/GumN_fam"/>
</dbReference>
<dbReference type="EMBL" id="AP025314">
    <property type="protein sequence ID" value="BDD07714.1"/>
    <property type="molecule type" value="Genomic_DNA"/>
</dbReference>
<organism evidence="1 2">
    <name type="scientific">Fulvitalea axinellae</name>
    <dbReference type="NCBI Taxonomy" id="1182444"/>
    <lineage>
        <taxon>Bacteria</taxon>
        <taxon>Pseudomonadati</taxon>
        <taxon>Bacteroidota</taxon>
        <taxon>Cytophagia</taxon>
        <taxon>Cytophagales</taxon>
        <taxon>Persicobacteraceae</taxon>
        <taxon>Fulvitalea</taxon>
    </lineage>
</organism>
<sequence length="302" mass="34972">MFFNIVIISSYFLKFKKMKKAILCLASLLMLVTTGYSQSVWKVEKGGKVMYLGGTIHMLREQDFPLPDVYDKTLEKSDVIAFEADLDKAKTPDFAQMVMAKCQYSDGRTLRSVLEEDTYTALEAKVESYKLPMEHLTRMKPSMVMIMMMAMEMKKVGIGSKGVDAVYHEKAKDRKLPIKYLETMEEQMDLISKMGEGDEDEFVKYSLEDMKNMSGDLVTMLDEWKAGKPEYFTEKVKEMKSDYPEIYKDLLTDRNNKWLPQLENMMQDEPAEFVLVGVMHMYGNDGLIHQLERKGYKVSQLK</sequence>
<protein>
    <recommendedName>
        <fullName evidence="3">TraB/GumN family protein</fullName>
    </recommendedName>
</protein>
<evidence type="ECO:0008006" key="3">
    <source>
        <dbReference type="Google" id="ProtNLM"/>
    </source>
</evidence>
<accession>A0AAU9CZY0</accession>
<evidence type="ECO:0000313" key="2">
    <source>
        <dbReference type="Proteomes" id="UP001348817"/>
    </source>
</evidence>
<dbReference type="Pfam" id="PF01963">
    <property type="entry name" value="TraB_PrgY_gumN"/>
    <property type="match status" value="1"/>
</dbReference>
<reference evidence="1 2" key="1">
    <citation type="submission" date="2021-12" db="EMBL/GenBank/DDBJ databases">
        <title>Genome sequencing of bacteria with rrn-lacking chromosome and rrn-plasmid.</title>
        <authorList>
            <person name="Anda M."/>
            <person name="Iwasaki W."/>
        </authorList>
    </citation>
    <scope>NUCLEOTIDE SEQUENCE [LARGE SCALE GENOMIC DNA]</scope>
    <source>
        <strain evidence="1 2">DSM 100852</strain>
    </source>
</reference>
<dbReference type="CDD" id="cd14789">
    <property type="entry name" value="Tiki"/>
    <property type="match status" value="1"/>
</dbReference>
<dbReference type="InterPro" id="IPR047111">
    <property type="entry name" value="YbaP-like"/>
</dbReference>
<dbReference type="AlphaFoldDB" id="A0AAU9CZY0"/>